<dbReference type="InterPro" id="IPR020904">
    <property type="entry name" value="Sc_DH/Rdtase_CS"/>
</dbReference>
<dbReference type="Proteomes" id="UP001397290">
    <property type="component" value="Unassembled WGS sequence"/>
</dbReference>
<protein>
    <recommendedName>
        <fullName evidence="6">NAD(P)-binding protein</fullName>
    </recommendedName>
</protein>
<keyword evidence="3" id="KW-0560">Oxidoreductase</keyword>
<dbReference type="EMBL" id="JAAHCF010000044">
    <property type="protein sequence ID" value="KAK8149581.1"/>
    <property type="molecule type" value="Genomic_DNA"/>
</dbReference>
<organism evidence="4 5">
    <name type="scientific">Beauveria asiatica</name>
    <dbReference type="NCBI Taxonomy" id="1069075"/>
    <lineage>
        <taxon>Eukaryota</taxon>
        <taxon>Fungi</taxon>
        <taxon>Dikarya</taxon>
        <taxon>Ascomycota</taxon>
        <taxon>Pezizomycotina</taxon>
        <taxon>Sordariomycetes</taxon>
        <taxon>Hypocreomycetidae</taxon>
        <taxon>Hypocreales</taxon>
        <taxon>Cordycipitaceae</taxon>
        <taxon>Beauveria</taxon>
    </lineage>
</organism>
<dbReference type="GO" id="GO:0016616">
    <property type="term" value="F:oxidoreductase activity, acting on the CH-OH group of donors, NAD or NADP as acceptor"/>
    <property type="evidence" value="ECO:0007669"/>
    <property type="project" value="TreeGrafter"/>
</dbReference>
<dbReference type="PANTHER" id="PTHR44229">
    <property type="entry name" value="15-HYDROXYPROSTAGLANDIN DEHYDROGENASE [NAD(+)]"/>
    <property type="match status" value="1"/>
</dbReference>
<dbReference type="Pfam" id="PF00106">
    <property type="entry name" value="adh_short"/>
    <property type="match status" value="1"/>
</dbReference>
<evidence type="ECO:0008006" key="6">
    <source>
        <dbReference type="Google" id="ProtNLM"/>
    </source>
</evidence>
<comment type="similarity">
    <text evidence="1">Belongs to the short-chain dehydrogenases/reductases (SDR) family.</text>
</comment>
<gene>
    <name evidence="4" type="ORF">G3M48_006465</name>
</gene>
<keyword evidence="5" id="KW-1185">Reference proteome</keyword>
<accession>A0AAW0S628</accession>
<comment type="caution">
    <text evidence="4">The sequence shown here is derived from an EMBL/GenBank/DDBJ whole genome shotgun (WGS) entry which is preliminary data.</text>
</comment>
<dbReference type="PANTHER" id="PTHR44229:SF4">
    <property type="entry name" value="15-HYDROXYPROSTAGLANDIN DEHYDROGENASE [NAD(+)]"/>
    <property type="match status" value="1"/>
</dbReference>
<evidence type="ECO:0000256" key="1">
    <source>
        <dbReference type="ARBA" id="ARBA00006484"/>
    </source>
</evidence>
<dbReference type="GO" id="GO:0005737">
    <property type="term" value="C:cytoplasm"/>
    <property type="evidence" value="ECO:0007669"/>
    <property type="project" value="TreeGrafter"/>
</dbReference>
<dbReference type="InterPro" id="IPR002347">
    <property type="entry name" value="SDR_fam"/>
</dbReference>
<evidence type="ECO:0000256" key="2">
    <source>
        <dbReference type="ARBA" id="ARBA00022857"/>
    </source>
</evidence>
<reference evidence="4 5" key="1">
    <citation type="submission" date="2020-02" db="EMBL/GenBank/DDBJ databases">
        <title>Comparative genomics of the hypocrealean fungal genus Beauvera.</title>
        <authorList>
            <person name="Showalter D.N."/>
            <person name="Bushley K.E."/>
            <person name="Rehner S.A."/>
        </authorList>
    </citation>
    <scope>NUCLEOTIDE SEQUENCE [LARGE SCALE GENOMIC DNA]</scope>
    <source>
        <strain evidence="4 5">ARSEF4384</strain>
    </source>
</reference>
<name>A0AAW0S628_9HYPO</name>
<dbReference type="InterPro" id="IPR036291">
    <property type="entry name" value="NAD(P)-bd_dom_sf"/>
</dbReference>
<dbReference type="Gene3D" id="3.40.50.720">
    <property type="entry name" value="NAD(P)-binding Rossmann-like Domain"/>
    <property type="match status" value="1"/>
</dbReference>
<evidence type="ECO:0000256" key="3">
    <source>
        <dbReference type="ARBA" id="ARBA00023002"/>
    </source>
</evidence>
<proteinExistence type="inferred from homology"/>
<dbReference type="PRINTS" id="PR00081">
    <property type="entry name" value="GDHRDH"/>
</dbReference>
<dbReference type="AlphaFoldDB" id="A0AAW0S628"/>
<evidence type="ECO:0000313" key="5">
    <source>
        <dbReference type="Proteomes" id="UP001397290"/>
    </source>
</evidence>
<evidence type="ECO:0000313" key="4">
    <source>
        <dbReference type="EMBL" id="KAK8149581.1"/>
    </source>
</evidence>
<dbReference type="PROSITE" id="PS00061">
    <property type="entry name" value="ADH_SHORT"/>
    <property type="match status" value="1"/>
</dbReference>
<sequence length="280" mass="30570">MVTTVYDGTYKLEKGLGYDPSKVKGKSVIITGGGSGMGEAMSRAFVKAGAFVTIGDWNEENGARVAADLGADNAAFIKVDVGSWDDQLKMFKLALEKSPGHKLDIVIANAGHSGRDPIYWDDSAVYEEPIEPDLRIVRSCLIGCIIMMSSIAGYCDQPGTPMYCASKNGIRGFMGSLRRTAHKNNMRFNLLAPWYVRTPAIPQENQDRLSSKGVVWAEPTFAAEACLHIASDTNLNGRCLAIVTKDTDPRGYMDMEKDDYDDADVAAEWQKIMIAASHRA</sequence>
<keyword evidence="2" id="KW-0521">NADP</keyword>
<dbReference type="SUPFAM" id="SSF51735">
    <property type="entry name" value="NAD(P)-binding Rossmann-fold domains"/>
    <property type="match status" value="1"/>
</dbReference>